<protein>
    <submittedName>
        <fullName evidence="1">Uncharacterized protein</fullName>
    </submittedName>
</protein>
<sequence length="264" mass="31670">MIKLNSGADDYWKPKHMKYYKEFCEDRISEEVNTRIQAEEAYINKHKKDGQDYWHEIPQLKQNMLDYSKHIFSISLKLRKLTLFNQSATNMTWEEILGCVNENPNKLSWFIHHRSKRDEYNLKLVSFMALLARVPLRLLLYQDVRSEWSISHFEHLTNIYMKETDFINLLENSLSHKEHQVKGVILESSRFTFFLRIEFNSGGFIVEMLEFNWSMFYDLQRILKPFNFHMGFIPTVTQHVNIAFYLEPIMLPLECSNDIQVLQI</sequence>
<reference evidence="1 2" key="1">
    <citation type="submission" date="2022-09" db="EMBL/GenBank/DDBJ databases">
        <authorList>
            <person name="Han X.L."/>
            <person name="Wang Q."/>
            <person name="Lu T."/>
        </authorList>
    </citation>
    <scope>NUCLEOTIDE SEQUENCE [LARGE SCALE GENOMIC DNA]</scope>
    <source>
        <strain evidence="1 2">WQ 127069</strain>
    </source>
</reference>
<dbReference type="RefSeq" id="WP_262687639.1">
    <property type="nucleotide sequence ID" value="NZ_JAOQIO010000110.1"/>
</dbReference>
<comment type="caution">
    <text evidence="1">The sequence shown here is derived from an EMBL/GenBank/DDBJ whole genome shotgun (WGS) entry which is preliminary data.</text>
</comment>
<proteinExistence type="predicted"/>
<evidence type="ECO:0000313" key="1">
    <source>
        <dbReference type="EMBL" id="MCU6796816.1"/>
    </source>
</evidence>
<evidence type="ECO:0000313" key="2">
    <source>
        <dbReference type="Proteomes" id="UP001652445"/>
    </source>
</evidence>
<gene>
    <name evidence="1" type="ORF">OB236_32295</name>
</gene>
<keyword evidence="2" id="KW-1185">Reference proteome</keyword>
<dbReference type="EMBL" id="JAOQIO010000110">
    <property type="protein sequence ID" value="MCU6796816.1"/>
    <property type="molecule type" value="Genomic_DNA"/>
</dbReference>
<dbReference type="Proteomes" id="UP001652445">
    <property type="component" value="Unassembled WGS sequence"/>
</dbReference>
<name>A0ABT2UQ80_9BACL</name>
<organism evidence="1 2">
    <name type="scientific">Paenibacillus baimaensis</name>
    <dbReference type="NCBI Taxonomy" id="2982185"/>
    <lineage>
        <taxon>Bacteria</taxon>
        <taxon>Bacillati</taxon>
        <taxon>Bacillota</taxon>
        <taxon>Bacilli</taxon>
        <taxon>Bacillales</taxon>
        <taxon>Paenibacillaceae</taxon>
        <taxon>Paenibacillus</taxon>
    </lineage>
</organism>
<accession>A0ABT2UQ80</accession>